<dbReference type="HAMAP" id="MF_00294">
    <property type="entry name" value="Ribosomal_bL33"/>
    <property type="match status" value="1"/>
</dbReference>
<evidence type="ECO:0000256" key="6">
    <source>
        <dbReference type="SAM" id="MobiDB-lite"/>
    </source>
</evidence>
<keyword evidence="2 5" id="KW-0689">Ribosomal protein</keyword>
<dbReference type="GO" id="GO:0003735">
    <property type="term" value="F:structural constituent of ribosome"/>
    <property type="evidence" value="ECO:0007669"/>
    <property type="project" value="InterPro"/>
</dbReference>
<dbReference type="Proteomes" id="UP000264071">
    <property type="component" value="Unassembled WGS sequence"/>
</dbReference>
<comment type="caution">
    <text evidence="7">The sequence shown here is derived from an EMBL/GenBank/DDBJ whole genome shotgun (WGS) entry which is preliminary data.</text>
</comment>
<evidence type="ECO:0000313" key="7">
    <source>
        <dbReference type="EMBL" id="HCT58115.1"/>
    </source>
</evidence>
<dbReference type="OMA" id="TESSYMY"/>
<evidence type="ECO:0000256" key="4">
    <source>
        <dbReference type="ARBA" id="ARBA00035176"/>
    </source>
</evidence>
<dbReference type="InterPro" id="IPR011332">
    <property type="entry name" value="Ribosomal_zn-bd"/>
</dbReference>
<dbReference type="InterPro" id="IPR038584">
    <property type="entry name" value="Ribosomal_bL33_sf"/>
</dbReference>
<protein>
    <recommendedName>
        <fullName evidence="4 5">Large ribosomal subunit protein bL33</fullName>
    </recommendedName>
</protein>
<gene>
    <name evidence="5 7" type="primary">rpmG</name>
    <name evidence="7" type="ORF">DGD08_13000</name>
</gene>
<dbReference type="GO" id="GO:0006412">
    <property type="term" value="P:translation"/>
    <property type="evidence" value="ECO:0007669"/>
    <property type="project" value="UniProtKB-UniRule"/>
</dbReference>
<organism evidence="7 8">
    <name type="scientific">Gemmatimonas aurantiaca</name>
    <dbReference type="NCBI Taxonomy" id="173480"/>
    <lineage>
        <taxon>Bacteria</taxon>
        <taxon>Pseudomonadati</taxon>
        <taxon>Gemmatimonadota</taxon>
        <taxon>Gemmatimonadia</taxon>
        <taxon>Gemmatimonadales</taxon>
        <taxon>Gemmatimonadaceae</taxon>
        <taxon>Gemmatimonas</taxon>
    </lineage>
</organism>
<feature type="region of interest" description="Disordered" evidence="6">
    <location>
        <begin position="13"/>
        <end position="32"/>
    </location>
</feature>
<reference evidence="7 8" key="1">
    <citation type="journal article" date="2018" name="Nat. Biotechnol.">
        <title>A standardized bacterial taxonomy based on genome phylogeny substantially revises the tree of life.</title>
        <authorList>
            <person name="Parks D.H."/>
            <person name="Chuvochina M."/>
            <person name="Waite D.W."/>
            <person name="Rinke C."/>
            <person name="Skarshewski A."/>
            <person name="Chaumeil P.A."/>
            <person name="Hugenholtz P."/>
        </authorList>
    </citation>
    <scope>NUCLEOTIDE SEQUENCE [LARGE SCALE GENOMIC DNA]</scope>
    <source>
        <strain evidence="7">UBA8844</strain>
    </source>
</reference>
<evidence type="ECO:0000313" key="8">
    <source>
        <dbReference type="Proteomes" id="UP000264071"/>
    </source>
</evidence>
<evidence type="ECO:0000256" key="2">
    <source>
        <dbReference type="ARBA" id="ARBA00022980"/>
    </source>
</evidence>
<name>A0A3D4VAG8_9BACT</name>
<feature type="compositionally biased region" description="Polar residues" evidence="6">
    <location>
        <begin position="21"/>
        <end position="30"/>
    </location>
</feature>
<dbReference type="EMBL" id="DPIY01000010">
    <property type="protein sequence ID" value="HCT58115.1"/>
    <property type="molecule type" value="Genomic_DNA"/>
</dbReference>
<dbReference type="PANTHER" id="PTHR15238">
    <property type="entry name" value="54S RIBOSOMAL PROTEIN L39, MITOCHONDRIAL"/>
    <property type="match status" value="1"/>
</dbReference>
<dbReference type="PANTHER" id="PTHR15238:SF1">
    <property type="entry name" value="LARGE RIBOSOMAL SUBUNIT PROTEIN BL33M"/>
    <property type="match status" value="1"/>
</dbReference>
<dbReference type="InterPro" id="IPR018264">
    <property type="entry name" value="Ribosomal_bL33_CS"/>
</dbReference>
<dbReference type="PROSITE" id="PS00582">
    <property type="entry name" value="RIBOSOMAL_L33"/>
    <property type="match status" value="1"/>
</dbReference>
<evidence type="ECO:0000256" key="5">
    <source>
        <dbReference type="HAMAP-Rule" id="MF_00294"/>
    </source>
</evidence>
<dbReference type="GO" id="GO:0022625">
    <property type="term" value="C:cytosolic large ribosomal subunit"/>
    <property type="evidence" value="ECO:0007669"/>
    <property type="project" value="TreeGrafter"/>
</dbReference>
<dbReference type="Gene3D" id="2.20.28.120">
    <property type="entry name" value="Ribosomal protein L33"/>
    <property type="match status" value="1"/>
</dbReference>
<dbReference type="SUPFAM" id="SSF57829">
    <property type="entry name" value="Zn-binding ribosomal proteins"/>
    <property type="match status" value="1"/>
</dbReference>
<dbReference type="NCBIfam" id="TIGR01023">
    <property type="entry name" value="rpmG_bact"/>
    <property type="match status" value="1"/>
</dbReference>
<accession>A0A3D4VAG8</accession>
<dbReference type="InterPro" id="IPR001705">
    <property type="entry name" value="Ribosomal_bL33"/>
</dbReference>
<evidence type="ECO:0000256" key="1">
    <source>
        <dbReference type="ARBA" id="ARBA00007596"/>
    </source>
</evidence>
<dbReference type="Pfam" id="PF00471">
    <property type="entry name" value="Ribosomal_L33"/>
    <property type="match status" value="1"/>
</dbReference>
<comment type="similarity">
    <text evidence="1 5">Belongs to the bacterial ribosomal protein bL33 family.</text>
</comment>
<proteinExistence type="inferred from homology"/>
<dbReference type="AlphaFoldDB" id="A0A3D4VAG8"/>
<dbReference type="NCBIfam" id="NF001860">
    <property type="entry name" value="PRK00595.1"/>
    <property type="match status" value="1"/>
</dbReference>
<keyword evidence="3 5" id="KW-0687">Ribonucleoprotein</keyword>
<evidence type="ECO:0000256" key="3">
    <source>
        <dbReference type="ARBA" id="ARBA00023274"/>
    </source>
</evidence>
<sequence length="51" mass="6200">MANTRVHVKLRSTESHHLYVTTKNPRSTPQRLEKRKYDPVVKRHVLYRESR</sequence>